<protein>
    <submittedName>
        <fullName evidence="3">DUF31 family protein</fullName>
    </submittedName>
</protein>
<proteinExistence type="predicted"/>
<feature type="domain" description="DUF31" evidence="2">
    <location>
        <begin position="294"/>
        <end position="663"/>
    </location>
</feature>
<keyword evidence="1" id="KW-0732">Signal</keyword>
<accession>A0ABY5TTF9</accession>
<dbReference type="EMBL" id="CP103423">
    <property type="protein sequence ID" value="UWD33870.1"/>
    <property type="molecule type" value="Genomic_DNA"/>
</dbReference>
<dbReference type="NCBIfam" id="NF045842">
    <property type="entry name" value="MIP_near_MIB"/>
    <property type="match status" value="1"/>
</dbReference>
<organism evidence="3 4">
    <name type="scientific">Mesomycoplasma molare</name>
    <dbReference type="NCBI Taxonomy" id="171288"/>
    <lineage>
        <taxon>Bacteria</taxon>
        <taxon>Bacillati</taxon>
        <taxon>Mycoplasmatota</taxon>
        <taxon>Mycoplasmoidales</taxon>
        <taxon>Metamycoplasmataceae</taxon>
        <taxon>Mesomycoplasma</taxon>
    </lineage>
</organism>
<dbReference type="InterPro" id="IPR022381">
    <property type="entry name" value="Uncharacterised_MG067"/>
</dbReference>
<sequence length="747" mass="85538">MKKIKKILSSISAIAFLPLLSSCNLDNNSTDKARELIDDPERLDAIFLENTVNSINLNFESFLTEPERKKEEVYFTSLHDTEKDVKFSLSGENSDKINAKIIAFLVDRDKENYTISNRTGKGKISFEFSLKSNQEIKYTKIFELSGFKTNPFNAGADGVIPNRINKEDDLSFLEKYANQLNQDERFELDNKEYSESLKFYLGQGEKFEINKFRPELKISDENLKEFDKIAAKAKINNYEDAAAKGFALPVYKENGEYDGISLYEGKEVGKQVSWVDAIQRDKYRINGLARYLVNQKYKDAALQTFHVGISNKVKPNSNEQITEYGTMWIMDFEKTNSPDSYPTKWYFGTNLHVADKITNNTSAFNMARLNPDAPLKTVFKLMSFDENFTNFSFPIDSQNPAIKMVFSGRDFLNTKPSDFLSDVQKEKYKDKEEFADFAVIEIDFSKIKFSVGDSSSSIRQGSNFVTDNYKEKFEASKLSELAKIVTNDYASNISKHIRFKNKSYLKDYSQIDFKLDSSKEYNGDSLYIVGYPSSYEDYFLDKVEDYKQYNERKGDFSLWTNSEESLFNRLNPSESDEAETNPRAKRGNYLSYQLGYRTITDKPGIVDEFLVAHKLNGLYKGPNNEELIAMGMAYLPRHYSPIGGSSGSSIRTQNNELIAVYHASNKEAKTGLAIAFRSEGYDYKGAFGSGANKYSLPQYDLIYGGGKDQKNSYRQALKEIYKNQNNFRTNLFPNGLDTIEEGFEFEK</sequence>
<evidence type="ECO:0000313" key="4">
    <source>
        <dbReference type="Proteomes" id="UP001058364"/>
    </source>
</evidence>
<dbReference type="InterPro" id="IPR022382">
    <property type="entry name" value="Mycoplasma_peptidase_DUF31"/>
</dbReference>
<evidence type="ECO:0000256" key="1">
    <source>
        <dbReference type="SAM" id="SignalP"/>
    </source>
</evidence>
<evidence type="ECO:0000259" key="2">
    <source>
        <dbReference type="Pfam" id="PF01732"/>
    </source>
</evidence>
<keyword evidence="4" id="KW-1185">Reference proteome</keyword>
<dbReference type="NCBIfam" id="NF045841">
    <property type="entry name" value="Ig_SerProt_MIP"/>
    <property type="match status" value="1"/>
</dbReference>
<reference evidence="3" key="1">
    <citation type="submission" date="2022-08" db="EMBL/GenBank/DDBJ databases">
        <title>Complete genome sequence of Mycoplasma molare type strain H 542.</title>
        <authorList>
            <person name="Spergser J."/>
        </authorList>
    </citation>
    <scope>NUCLEOTIDE SEQUENCE</scope>
    <source>
        <strain evidence="3">H 542</strain>
    </source>
</reference>
<dbReference type="Proteomes" id="UP001058364">
    <property type="component" value="Chromosome"/>
</dbReference>
<feature type="chain" id="PRO_5045386287" evidence="1">
    <location>
        <begin position="22"/>
        <end position="747"/>
    </location>
</feature>
<name>A0ABY5TTF9_9BACT</name>
<dbReference type="RefSeq" id="WP_051542159.1">
    <property type="nucleotide sequence ID" value="NZ_CP103423.1"/>
</dbReference>
<dbReference type="Pfam" id="PF01732">
    <property type="entry name" value="Mycop_pep_DUF31"/>
    <property type="match status" value="1"/>
</dbReference>
<gene>
    <name evidence="3" type="ORF">NX772_02045</name>
</gene>
<feature type="signal peptide" evidence="1">
    <location>
        <begin position="1"/>
        <end position="21"/>
    </location>
</feature>
<evidence type="ECO:0000313" key="3">
    <source>
        <dbReference type="EMBL" id="UWD33870.1"/>
    </source>
</evidence>
<dbReference type="PROSITE" id="PS51257">
    <property type="entry name" value="PROKAR_LIPOPROTEIN"/>
    <property type="match status" value="1"/>
</dbReference>
<dbReference type="PRINTS" id="PR00840">
    <property type="entry name" value="Y06768FAMILY"/>
</dbReference>